<comment type="caution">
    <text evidence="1">The sequence shown here is derived from an EMBL/GenBank/DDBJ whole genome shotgun (WGS) entry which is preliminary data.</text>
</comment>
<keyword evidence="3" id="KW-1185">Reference proteome</keyword>
<sequence>MVDGTGAVVNRYQYDAFGNTVEAKEQIHNRFRYAGEQYDSVTGQYYLRARFYNPVVGRFTQEDTYRGDGLNLYSYVMNNPINYVDPTGHWGDAVHRGVTESIASNLLENPDYGEIVGKANTGVDSSPMTSPYAKATQHWHFDHNKGTGVDTRQLHFEEYYKKSVDTWNNAEKDYANNVANIENSSSYKMKKIFMGEEKAKNSCLQSLMEEREKQRKKSLEQLGKGLHPYQDIDAHMDWDTGPLGVNAHHANSGYDRIKIFDDPRYDLVKNPAGGYDPIDSGDDHGSARFKKTKQKTEDAIKQFMKDVNYCASKSQTF</sequence>
<evidence type="ECO:0000313" key="1">
    <source>
        <dbReference type="EMBL" id="KNY30488.1"/>
    </source>
</evidence>
<dbReference type="InterPro" id="IPR022385">
    <property type="entry name" value="Rhs_assc_core"/>
</dbReference>
<dbReference type="Gene3D" id="2.180.10.10">
    <property type="entry name" value="RHS repeat-associated core"/>
    <property type="match status" value="1"/>
</dbReference>
<evidence type="ECO:0000313" key="3">
    <source>
        <dbReference type="Proteomes" id="UP000036923"/>
    </source>
</evidence>
<dbReference type="EMBL" id="LGTC01000001">
    <property type="protein sequence ID" value="KNY30501.1"/>
    <property type="molecule type" value="Genomic_DNA"/>
</dbReference>
<name>A0A0L6JXA4_9FIRM</name>
<dbReference type="InterPro" id="IPR050708">
    <property type="entry name" value="T6SS_VgrG/RHS"/>
</dbReference>
<dbReference type="STRING" id="398512.Bccel_5768"/>
<evidence type="ECO:0000313" key="2">
    <source>
        <dbReference type="EMBL" id="KNY30501.1"/>
    </source>
</evidence>
<reference evidence="1" key="1">
    <citation type="submission" date="2015-07" db="EMBL/GenBank/DDBJ databases">
        <title>MeaNS - Measles Nucleotide Surveillance Program.</title>
        <authorList>
            <person name="Tran T."/>
            <person name="Druce J."/>
        </authorList>
    </citation>
    <scope>NUCLEOTIDE SEQUENCE</scope>
    <source>
        <strain evidence="1">DSM 2933</strain>
    </source>
</reference>
<organism evidence="1 3">
    <name type="scientific">Pseudobacteroides cellulosolvens ATCC 35603 = DSM 2933</name>
    <dbReference type="NCBI Taxonomy" id="398512"/>
    <lineage>
        <taxon>Bacteria</taxon>
        <taxon>Bacillati</taxon>
        <taxon>Bacillota</taxon>
        <taxon>Clostridia</taxon>
        <taxon>Eubacteriales</taxon>
        <taxon>Oscillospiraceae</taxon>
        <taxon>Pseudobacteroides</taxon>
    </lineage>
</organism>
<dbReference type="PANTHER" id="PTHR32305:SF15">
    <property type="entry name" value="PROTEIN RHSA-RELATED"/>
    <property type="match status" value="1"/>
</dbReference>
<reference evidence="3" key="2">
    <citation type="submission" date="2015-07" db="EMBL/GenBank/DDBJ databases">
        <title>Near-Complete Genome Sequence of the Cellulolytic Bacterium Bacteroides (Pseudobacteroides) cellulosolvens ATCC 35603.</title>
        <authorList>
            <person name="Dassa B."/>
            <person name="Utturkar S.M."/>
            <person name="Klingeman D.M."/>
            <person name="Hurt R.A."/>
            <person name="Keller M."/>
            <person name="Xu J."/>
            <person name="Reddy Y.H.K."/>
            <person name="Borovok I."/>
            <person name="Grinberg I.R."/>
            <person name="Lamed R."/>
            <person name="Zhivin O."/>
            <person name="Bayer E.A."/>
            <person name="Brown S.D."/>
        </authorList>
    </citation>
    <scope>NUCLEOTIDE SEQUENCE [LARGE SCALE GENOMIC DNA]</scope>
    <source>
        <strain evidence="3">DSM 2933</strain>
    </source>
</reference>
<proteinExistence type="predicted"/>
<dbReference type="NCBIfam" id="TIGR03696">
    <property type="entry name" value="Rhs_assc_core"/>
    <property type="match status" value="1"/>
</dbReference>
<dbReference type="EMBL" id="LGTC01000001">
    <property type="protein sequence ID" value="KNY30488.1"/>
    <property type="molecule type" value="Genomic_DNA"/>
</dbReference>
<gene>
    <name evidence="1" type="ORF">Bccel_5768</name>
    <name evidence="2" type="ORF">Bccel_5781</name>
</gene>
<evidence type="ECO:0008006" key="4">
    <source>
        <dbReference type="Google" id="ProtNLM"/>
    </source>
</evidence>
<accession>A0A0L6JXA4</accession>
<dbReference type="PATRIC" id="fig|398512.5.peg.6047"/>
<dbReference type="Proteomes" id="UP000036923">
    <property type="component" value="Unassembled WGS sequence"/>
</dbReference>
<dbReference type="PANTHER" id="PTHR32305">
    <property type="match status" value="1"/>
</dbReference>
<dbReference type="eggNOG" id="COG3209">
    <property type="taxonomic scope" value="Bacteria"/>
</dbReference>
<dbReference type="AlphaFoldDB" id="A0A0L6JXA4"/>
<protein>
    <recommendedName>
        <fullName evidence="4">RHS repeat-associated core domain containing protein-containing protein</fullName>
    </recommendedName>
</protein>
<dbReference type="RefSeq" id="WP_050753971.1">
    <property type="nucleotide sequence ID" value="NZ_JQKC01000110.1"/>
</dbReference>